<keyword evidence="13" id="KW-1185">Reference proteome</keyword>
<keyword evidence="7" id="KW-0206">Cytoskeleton</keyword>
<dbReference type="GeneTree" id="ENSGT00390000010825"/>
<comment type="subcellular location">
    <subcellularLocation>
        <location evidence="1">Cytoplasm</location>
        <location evidence="1">Cytoskeleton</location>
        <location evidence="1">Flagellum axoneme</location>
    </subcellularLocation>
</comment>
<protein>
    <recommendedName>
        <fullName evidence="9">RIB43A-like with coiled-coils protein 1</fullName>
    </recommendedName>
</protein>
<proteinExistence type="inferred from homology"/>
<evidence type="ECO:0000256" key="10">
    <source>
        <dbReference type="ARBA" id="ARBA00046435"/>
    </source>
</evidence>
<evidence type="ECO:0000256" key="8">
    <source>
        <dbReference type="ARBA" id="ARBA00023273"/>
    </source>
</evidence>
<dbReference type="AlphaFoldDB" id="A0A8C7ZH07"/>
<dbReference type="Ensembl" id="ENSOSIT00000043915.1">
    <property type="protein sequence ID" value="ENSOSIP00000041700.1"/>
    <property type="gene ID" value="ENSOSIG00000020230.1"/>
</dbReference>
<evidence type="ECO:0000256" key="2">
    <source>
        <dbReference type="ARBA" id="ARBA00006875"/>
    </source>
</evidence>
<feature type="coiled-coil region" evidence="11">
    <location>
        <begin position="35"/>
        <end position="62"/>
    </location>
</feature>
<dbReference type="Pfam" id="PF05914">
    <property type="entry name" value="RIB43A"/>
    <property type="match status" value="2"/>
</dbReference>
<keyword evidence="8" id="KW-0966">Cell projection</keyword>
<evidence type="ECO:0000256" key="6">
    <source>
        <dbReference type="ARBA" id="ARBA00023069"/>
    </source>
</evidence>
<evidence type="ECO:0000256" key="7">
    <source>
        <dbReference type="ARBA" id="ARBA00023212"/>
    </source>
</evidence>
<name>A0A8C7ZH07_9TELE</name>
<evidence type="ECO:0000256" key="11">
    <source>
        <dbReference type="SAM" id="Coils"/>
    </source>
</evidence>
<dbReference type="Proteomes" id="UP000694383">
    <property type="component" value="Unplaced"/>
</dbReference>
<evidence type="ECO:0000256" key="1">
    <source>
        <dbReference type="ARBA" id="ARBA00004611"/>
    </source>
</evidence>
<keyword evidence="6" id="KW-0969">Cilium</keyword>
<evidence type="ECO:0000256" key="4">
    <source>
        <dbReference type="ARBA" id="ARBA00022846"/>
    </source>
</evidence>
<evidence type="ECO:0000256" key="5">
    <source>
        <dbReference type="ARBA" id="ARBA00023054"/>
    </source>
</evidence>
<evidence type="ECO:0000313" key="13">
    <source>
        <dbReference type="Proteomes" id="UP000694383"/>
    </source>
</evidence>
<dbReference type="InterPro" id="IPR008805">
    <property type="entry name" value="RIB43A"/>
</dbReference>
<reference evidence="12" key="1">
    <citation type="submission" date="2025-08" db="UniProtKB">
        <authorList>
            <consortium name="Ensembl"/>
        </authorList>
    </citation>
    <scope>IDENTIFICATION</scope>
</reference>
<accession>A0A8C7ZH07</accession>
<evidence type="ECO:0000256" key="3">
    <source>
        <dbReference type="ARBA" id="ARBA00022490"/>
    </source>
</evidence>
<comment type="subunit">
    <text evidence="10">Microtubule inner protein component of sperm flagellar doublet microtubules.</text>
</comment>
<sequence length="250" mass="28599">MFKGDTLQDQSLTKALEGRRSAEAARKARIFNTRLRVMGLDLDALNQQVKDKQQQENMEKLQSKALETLKKSQDEALLQQDNNEKDKRQALQKDLTHYWATQQKLDTQNAGLKNGLKGAFDITTPEAKLGPASMQRFQVGLLSEVECLPGWVVRPHHMLLPQAAERAESLKEQHRQEETENLAEMWHTMTSDMLTECADAGERDVGGGKPPQILPDRWKGIRPEQLCSFQRDREQQCQQKQVQEPVLKML</sequence>
<keyword evidence="4" id="KW-0282">Flagellum</keyword>
<dbReference type="PANTHER" id="PTHR14517:SF11">
    <property type="entry name" value="RIB43A-LIKE WITH COILED-COILS PROTEIN 1"/>
    <property type="match status" value="1"/>
</dbReference>
<organism evidence="12 13">
    <name type="scientific">Oryzias sinensis</name>
    <name type="common">Chinese medaka</name>
    <dbReference type="NCBI Taxonomy" id="183150"/>
    <lineage>
        <taxon>Eukaryota</taxon>
        <taxon>Metazoa</taxon>
        <taxon>Chordata</taxon>
        <taxon>Craniata</taxon>
        <taxon>Vertebrata</taxon>
        <taxon>Euteleostomi</taxon>
        <taxon>Actinopterygii</taxon>
        <taxon>Neopterygii</taxon>
        <taxon>Teleostei</taxon>
        <taxon>Neoteleostei</taxon>
        <taxon>Acanthomorphata</taxon>
        <taxon>Ovalentaria</taxon>
        <taxon>Atherinomorphae</taxon>
        <taxon>Beloniformes</taxon>
        <taxon>Adrianichthyidae</taxon>
        <taxon>Oryziinae</taxon>
        <taxon>Oryzias</taxon>
    </lineage>
</organism>
<evidence type="ECO:0000313" key="12">
    <source>
        <dbReference type="Ensembl" id="ENSOSIP00000041700.1"/>
    </source>
</evidence>
<dbReference type="PANTHER" id="PTHR14517">
    <property type="entry name" value="RIB43A-RELATED"/>
    <property type="match status" value="1"/>
</dbReference>
<keyword evidence="5 11" id="KW-0175">Coiled coil</keyword>
<comment type="similarity">
    <text evidence="2">Belongs to the RIB43A family.</text>
</comment>
<reference evidence="12" key="2">
    <citation type="submission" date="2025-09" db="UniProtKB">
        <authorList>
            <consortium name="Ensembl"/>
        </authorList>
    </citation>
    <scope>IDENTIFICATION</scope>
</reference>
<evidence type="ECO:0000256" key="9">
    <source>
        <dbReference type="ARBA" id="ARBA00041087"/>
    </source>
</evidence>
<keyword evidence="3" id="KW-0963">Cytoplasm</keyword>